<dbReference type="InParanoid" id="A0A0L0HLI1"/>
<keyword evidence="3" id="KW-1185">Reference proteome</keyword>
<reference evidence="2 3" key="1">
    <citation type="submission" date="2009-08" db="EMBL/GenBank/DDBJ databases">
        <title>The Genome Sequence of Spizellomyces punctatus strain DAOM BR117.</title>
        <authorList>
            <consortium name="The Broad Institute Genome Sequencing Platform"/>
            <person name="Russ C."/>
            <person name="Cuomo C."/>
            <person name="Shea T."/>
            <person name="Young S.K."/>
            <person name="Zeng Q."/>
            <person name="Koehrsen M."/>
            <person name="Haas B."/>
            <person name="Borodovsky M."/>
            <person name="Guigo R."/>
            <person name="Alvarado L."/>
            <person name="Berlin A."/>
            <person name="Bochicchio J."/>
            <person name="Borenstein D."/>
            <person name="Chapman S."/>
            <person name="Chen Z."/>
            <person name="Engels R."/>
            <person name="Freedman E."/>
            <person name="Gellesch M."/>
            <person name="Goldberg J."/>
            <person name="Griggs A."/>
            <person name="Gujja S."/>
            <person name="Heiman D."/>
            <person name="Hepburn T."/>
            <person name="Howarth C."/>
            <person name="Jen D."/>
            <person name="Larson L."/>
            <person name="Lewis B."/>
            <person name="Mehta T."/>
            <person name="Park D."/>
            <person name="Pearson M."/>
            <person name="Roberts A."/>
            <person name="Saif S."/>
            <person name="Shenoy N."/>
            <person name="Sisk P."/>
            <person name="Stolte C."/>
            <person name="Sykes S."/>
            <person name="Thomson T."/>
            <person name="Walk T."/>
            <person name="White J."/>
            <person name="Yandava C."/>
            <person name="Burger G."/>
            <person name="Gray M.W."/>
            <person name="Holland P.W.H."/>
            <person name="King N."/>
            <person name="Lang F.B.F."/>
            <person name="Roger A.J."/>
            <person name="Ruiz-Trillo I."/>
            <person name="Lander E."/>
            <person name="Nusbaum C."/>
        </authorList>
    </citation>
    <scope>NUCLEOTIDE SEQUENCE [LARGE SCALE GENOMIC DNA]</scope>
    <source>
        <strain evidence="2 3">DAOM BR117</strain>
    </source>
</reference>
<feature type="compositionally biased region" description="Basic residues" evidence="1">
    <location>
        <begin position="347"/>
        <end position="356"/>
    </location>
</feature>
<accession>A0A0L0HLI1</accession>
<proteinExistence type="predicted"/>
<dbReference type="GeneID" id="27687062"/>
<protein>
    <submittedName>
        <fullName evidence="2">Uncharacterized protein</fullName>
    </submittedName>
</protein>
<dbReference type="Proteomes" id="UP000053201">
    <property type="component" value="Unassembled WGS sequence"/>
</dbReference>
<evidence type="ECO:0000313" key="2">
    <source>
        <dbReference type="EMBL" id="KND01760.1"/>
    </source>
</evidence>
<gene>
    <name evidence="2" type="ORF">SPPG_03553</name>
</gene>
<dbReference type="AlphaFoldDB" id="A0A0L0HLI1"/>
<name>A0A0L0HLI1_SPIPD</name>
<sequence length="392" mass="44017">MPNSVKSNASSKNGRNYRLKLVSNDIVVDRQSFNRLLKERRPRDLVIPPPSPAVQALVERLLARRQVLKRGACLDLEQEMPAYFGDNPVVPKEVSDTLFDVYADTDKFEAQHEVEWARVKVPLLSMLNPGEVFNHASESHLLVLPPGTAEGLARPKPDLLLGFYRLGRASYRRNAYTLVTSNVLPIRAQCGDADGPHFPFFVQERRADRGTALECLNQLLGGLRTAMYAWEMVLERQNIAIVGMTLVGFYFSLYVMGYGECDGEGMYVAYHITDYSILVDRDLPRLMSLMVAVKEEGLRLFNFLLTIKWQDLQGSLDDGDNVPDPDPEGDEEDDERDNDRAGLSEPRHKKRRLRRAGAKDPVVDSIAKVQSWLPLVVRPEGPGAAPGAEDLE</sequence>
<feature type="region of interest" description="Disordered" evidence="1">
    <location>
        <begin position="316"/>
        <end position="361"/>
    </location>
</feature>
<feature type="compositionally biased region" description="Acidic residues" evidence="1">
    <location>
        <begin position="317"/>
        <end position="336"/>
    </location>
</feature>
<organism evidence="2 3">
    <name type="scientific">Spizellomyces punctatus (strain DAOM BR117)</name>
    <dbReference type="NCBI Taxonomy" id="645134"/>
    <lineage>
        <taxon>Eukaryota</taxon>
        <taxon>Fungi</taxon>
        <taxon>Fungi incertae sedis</taxon>
        <taxon>Chytridiomycota</taxon>
        <taxon>Chytridiomycota incertae sedis</taxon>
        <taxon>Chytridiomycetes</taxon>
        <taxon>Spizellomycetales</taxon>
        <taxon>Spizellomycetaceae</taxon>
        <taxon>Spizellomyces</taxon>
    </lineage>
</organism>
<evidence type="ECO:0000256" key="1">
    <source>
        <dbReference type="SAM" id="MobiDB-lite"/>
    </source>
</evidence>
<feature type="compositionally biased region" description="Basic and acidic residues" evidence="1">
    <location>
        <begin position="337"/>
        <end position="346"/>
    </location>
</feature>
<dbReference type="RefSeq" id="XP_016609799.1">
    <property type="nucleotide sequence ID" value="XM_016751815.1"/>
</dbReference>
<evidence type="ECO:0000313" key="3">
    <source>
        <dbReference type="Proteomes" id="UP000053201"/>
    </source>
</evidence>
<dbReference type="VEuPathDB" id="FungiDB:SPPG_03553"/>
<dbReference type="EMBL" id="KQ257454">
    <property type="protein sequence ID" value="KND01760.1"/>
    <property type="molecule type" value="Genomic_DNA"/>
</dbReference>